<evidence type="ECO:0000256" key="5">
    <source>
        <dbReference type="PIRNR" id="PIRNR038994"/>
    </source>
</evidence>
<dbReference type="Pfam" id="PF01979">
    <property type="entry name" value="Amidohydro_1"/>
    <property type="match status" value="1"/>
</dbReference>
<dbReference type="PANTHER" id="PTHR11113">
    <property type="entry name" value="N-ACETYLGLUCOSAMINE-6-PHOSPHATE DEACETYLASE"/>
    <property type="match status" value="1"/>
</dbReference>
<dbReference type="SUPFAM" id="SSF51556">
    <property type="entry name" value="Metallo-dependent hydrolases"/>
    <property type="match status" value="1"/>
</dbReference>
<dbReference type="EMBL" id="BAAACX010000018">
    <property type="protein sequence ID" value="GAA0406131.1"/>
    <property type="molecule type" value="Genomic_DNA"/>
</dbReference>
<evidence type="ECO:0000259" key="6">
    <source>
        <dbReference type="Pfam" id="PF01979"/>
    </source>
</evidence>
<reference evidence="7 8" key="1">
    <citation type="journal article" date="2019" name="Int. J. Syst. Evol. Microbiol.">
        <title>The Global Catalogue of Microorganisms (GCM) 10K type strain sequencing project: providing services to taxonomists for standard genome sequencing and annotation.</title>
        <authorList>
            <consortium name="The Broad Institute Genomics Platform"/>
            <consortium name="The Broad Institute Genome Sequencing Center for Infectious Disease"/>
            <person name="Wu L."/>
            <person name="Ma J."/>
        </authorList>
    </citation>
    <scope>NUCLEOTIDE SEQUENCE [LARGE SCALE GENOMIC DNA]</scope>
    <source>
        <strain evidence="7 8">JCM 12774</strain>
    </source>
</reference>
<dbReference type="Gene3D" id="3.20.20.140">
    <property type="entry name" value="Metal-dependent hydrolases"/>
    <property type="match status" value="1"/>
</dbReference>
<keyword evidence="3 5" id="KW-0378">Hydrolase</keyword>
<evidence type="ECO:0000256" key="4">
    <source>
        <dbReference type="ARBA" id="ARBA00023277"/>
    </source>
</evidence>
<sequence length="409" mass="44044">MKSSSIQIHHARILTPRGWINNGSLFIKDGEIVGIDRGDGSGVESSGQMVIAEEPWIQLDAGGRMLLPGFIDLHVHGGGGYDVMKGSADELYGMCRFHASRGTTSLLATTLTASHEEIISALEAAGGTVQDSDREPDGAHLLGIHLEGPFLNQTRCGAQNPDDLREPSIEEFESFWSASQGTIKLMAIAPELRSAEEVIIHAVSRGVTVSLAHTDADYATMKKAVEWGATQVTHLFNGMRPLHHREPGVAGAALMLDELAVELICDGYHVHPDLVKWVFDIKPEGKVIMITDSMCAAGCPNGEYLLGKLPVLMHNGQVHLKLADGSLGSLAGSSLTMIDALSRTVAFTGKEIADIVPALTIHPATQIGVQDRKGTIELGKDADIVIIDEEFQVYQTYVQGHRVYDATSR</sequence>
<keyword evidence="2" id="KW-0479">Metal-binding</keyword>
<evidence type="ECO:0000313" key="8">
    <source>
        <dbReference type="Proteomes" id="UP001500340"/>
    </source>
</evidence>
<feature type="domain" description="Amidohydrolase-related" evidence="6">
    <location>
        <begin position="65"/>
        <end position="403"/>
    </location>
</feature>
<dbReference type="Proteomes" id="UP001500340">
    <property type="component" value="Unassembled WGS sequence"/>
</dbReference>
<dbReference type="SUPFAM" id="SSF51338">
    <property type="entry name" value="Composite domain of metallo-dependent hydrolases"/>
    <property type="match status" value="1"/>
</dbReference>
<evidence type="ECO:0000256" key="1">
    <source>
        <dbReference type="ARBA" id="ARBA00010716"/>
    </source>
</evidence>
<comment type="caution">
    <text evidence="7">The sequence shown here is derived from an EMBL/GenBank/DDBJ whole genome shotgun (WGS) entry which is preliminary data.</text>
</comment>
<dbReference type="PIRSF" id="PIRSF038994">
    <property type="entry name" value="NagA"/>
    <property type="match status" value="1"/>
</dbReference>
<dbReference type="CDD" id="cd00854">
    <property type="entry name" value="NagA"/>
    <property type="match status" value="1"/>
</dbReference>
<keyword evidence="4 5" id="KW-0119">Carbohydrate metabolism</keyword>
<evidence type="ECO:0000256" key="3">
    <source>
        <dbReference type="ARBA" id="ARBA00022801"/>
    </source>
</evidence>
<dbReference type="InterPro" id="IPR003764">
    <property type="entry name" value="GlcNAc_6-P_deAcase"/>
</dbReference>
<dbReference type="InterPro" id="IPR011059">
    <property type="entry name" value="Metal-dep_hydrolase_composite"/>
</dbReference>
<dbReference type="InterPro" id="IPR032466">
    <property type="entry name" value="Metal_Hydrolase"/>
</dbReference>
<organism evidence="7 8">
    <name type="scientific">Paenibacillus motobuensis</name>
    <dbReference type="NCBI Taxonomy" id="295324"/>
    <lineage>
        <taxon>Bacteria</taxon>
        <taxon>Bacillati</taxon>
        <taxon>Bacillota</taxon>
        <taxon>Bacilli</taxon>
        <taxon>Bacillales</taxon>
        <taxon>Paenibacillaceae</taxon>
        <taxon>Paenibacillus</taxon>
    </lineage>
</organism>
<dbReference type="RefSeq" id="WP_343864287.1">
    <property type="nucleotide sequence ID" value="NZ_BAAACX010000018.1"/>
</dbReference>
<gene>
    <name evidence="7" type="primary">nagA_3</name>
    <name evidence="7" type="ORF">GCM10008933_40500</name>
</gene>
<evidence type="ECO:0000313" key="7">
    <source>
        <dbReference type="EMBL" id="GAA0406131.1"/>
    </source>
</evidence>
<dbReference type="InterPro" id="IPR006680">
    <property type="entry name" value="Amidohydro-rel"/>
</dbReference>
<proteinExistence type="inferred from homology"/>
<dbReference type="Gene3D" id="2.30.40.10">
    <property type="entry name" value="Urease, subunit C, domain 1"/>
    <property type="match status" value="1"/>
</dbReference>
<keyword evidence="8" id="KW-1185">Reference proteome</keyword>
<comment type="similarity">
    <text evidence="1 5">Belongs to the metallo-dependent hydrolases superfamily. NagA family.</text>
</comment>
<name>A0ABN0YRL9_9BACL</name>
<dbReference type="NCBIfam" id="TIGR00221">
    <property type="entry name" value="nagA"/>
    <property type="match status" value="1"/>
</dbReference>
<protein>
    <submittedName>
        <fullName evidence="7">N-acetylglucosamine-6-phosphate deacetylase</fullName>
    </submittedName>
</protein>
<evidence type="ECO:0000256" key="2">
    <source>
        <dbReference type="ARBA" id="ARBA00022723"/>
    </source>
</evidence>
<dbReference type="PANTHER" id="PTHR11113:SF14">
    <property type="entry name" value="N-ACETYLGLUCOSAMINE-6-PHOSPHATE DEACETYLASE"/>
    <property type="match status" value="1"/>
</dbReference>
<accession>A0ABN0YRL9</accession>